<feature type="domain" description="dTDP-4-dehydro-6-deoxy-alpha-D-glucopyranose 2,3-dehydratase" evidence="1">
    <location>
        <begin position="14"/>
        <end position="203"/>
    </location>
</feature>
<evidence type="ECO:0000313" key="3">
    <source>
        <dbReference type="Proteomes" id="UP001161406"/>
    </source>
</evidence>
<proteinExistence type="predicted"/>
<dbReference type="EMBL" id="BSNG01000001">
    <property type="protein sequence ID" value="GLQ11245.1"/>
    <property type="molecule type" value="Genomic_DNA"/>
</dbReference>
<dbReference type="Gene3D" id="3.90.79.40">
    <property type="entry name" value="EvaA sugar 2,3-dehydratase subunit"/>
    <property type="match status" value="2"/>
</dbReference>
<reference evidence="2" key="1">
    <citation type="journal article" date="2014" name="Int. J. Syst. Evol. Microbiol.">
        <title>Complete genome of a new Firmicutes species belonging to the dominant human colonic microbiota ('Ruminococcus bicirculans') reveals two chromosomes and a selective capacity to utilize plant glucans.</title>
        <authorList>
            <consortium name="NISC Comparative Sequencing Program"/>
            <person name="Wegmann U."/>
            <person name="Louis P."/>
            <person name="Goesmann A."/>
            <person name="Henrissat B."/>
            <person name="Duncan S.H."/>
            <person name="Flint H.J."/>
        </authorList>
    </citation>
    <scope>NUCLEOTIDE SEQUENCE</scope>
    <source>
        <strain evidence="2">NBRC 103855</strain>
    </source>
</reference>
<accession>A0ABQ5UJ98</accession>
<comment type="caution">
    <text evidence="2">The sequence shown here is derived from an EMBL/GenBank/DDBJ whole genome shotgun (WGS) entry which is preliminary data.</text>
</comment>
<keyword evidence="3" id="KW-1185">Reference proteome</keyword>
<protein>
    <submittedName>
        <fullName evidence="2">NDP-hexose 2,3-dehydratase</fullName>
    </submittedName>
</protein>
<dbReference type="RefSeq" id="WP_284392543.1">
    <property type="nucleotide sequence ID" value="NZ_BSNG01000001.1"/>
</dbReference>
<organism evidence="2 3">
    <name type="scientific">Devosia yakushimensis</name>
    <dbReference type="NCBI Taxonomy" id="470028"/>
    <lineage>
        <taxon>Bacteria</taxon>
        <taxon>Pseudomonadati</taxon>
        <taxon>Pseudomonadota</taxon>
        <taxon>Alphaproteobacteria</taxon>
        <taxon>Hyphomicrobiales</taxon>
        <taxon>Devosiaceae</taxon>
        <taxon>Devosia</taxon>
    </lineage>
</organism>
<dbReference type="Proteomes" id="UP001161406">
    <property type="component" value="Unassembled WGS sequence"/>
</dbReference>
<dbReference type="Pfam" id="PF03559">
    <property type="entry name" value="Hexose_dehydrat"/>
    <property type="match status" value="2"/>
</dbReference>
<feature type="domain" description="dTDP-4-dehydro-6-deoxy-alpha-D-glucopyranose 2,3-dehydratase" evidence="1">
    <location>
        <begin position="226"/>
        <end position="404"/>
    </location>
</feature>
<gene>
    <name evidence="2" type="ORF">GCM10007913_31770</name>
</gene>
<evidence type="ECO:0000313" key="2">
    <source>
        <dbReference type="EMBL" id="GLQ11245.1"/>
    </source>
</evidence>
<dbReference type="InterPro" id="IPR005212">
    <property type="entry name" value="EvaA-like"/>
</dbReference>
<name>A0ABQ5UJ98_9HYPH</name>
<reference evidence="2" key="2">
    <citation type="submission" date="2023-01" db="EMBL/GenBank/DDBJ databases">
        <title>Draft genome sequence of Devosia yakushimensis strain NBRC 103855.</title>
        <authorList>
            <person name="Sun Q."/>
            <person name="Mori K."/>
        </authorList>
    </citation>
    <scope>NUCLEOTIDE SEQUENCE</scope>
    <source>
        <strain evidence="2">NBRC 103855</strain>
    </source>
</reference>
<sequence length="424" mass="47340">MNHTCETADALRQHRDDNLAKSNFSLKVIPFDTSNDWFVKDGAVSHRSGGFFHVLGLTQANSDFESIVLYQPQSALTGLLITQHEGVVYTCVQARAEPGNTGVVQYGPTIQSTAANYMKLHGGRDTDFLNHFQSYPSGSRLISFTMQTDLGELYYQKSKTHNYIETDTFLPTTLNTTWVPVSVLAEMSLEPFFLNTDLRSLTAMFDWDYYVTGERSSDAPPTALLEYYFKSKSQAKEQYLLTSIHDLKNWRVVPSGLEATGPHKRNLNLFECKALTREVSTWVQPLIGVESPGLAVLYRKGTAAGPQYLLSVREEYGIDNQTTIGPSRVVHPGGDTSVVDRVGKLYRTFEHSEEGGRFINHESTFEIRNVDDSYVAAPNEFWVTPGQIKQLFLASNIISIQLRVMACGIVDELNPKTLGAARPA</sequence>
<evidence type="ECO:0000259" key="1">
    <source>
        <dbReference type="Pfam" id="PF03559"/>
    </source>
</evidence>
<dbReference type="InterPro" id="IPR038153">
    <property type="entry name" value="EvaA-like_sf"/>
</dbReference>